<dbReference type="EMBL" id="BPQJ01000042">
    <property type="protein sequence ID" value="GJD65535.1"/>
    <property type="molecule type" value="Genomic_DNA"/>
</dbReference>
<keyword evidence="1" id="KW-1133">Transmembrane helix</keyword>
<feature type="transmembrane region" description="Helical" evidence="1">
    <location>
        <begin position="152"/>
        <end position="171"/>
    </location>
</feature>
<proteinExistence type="predicted"/>
<evidence type="ECO:0000313" key="4">
    <source>
        <dbReference type="Proteomes" id="UP001055286"/>
    </source>
</evidence>
<gene>
    <name evidence="3" type="ORF">MPEAHAMD_5730</name>
</gene>
<feature type="transmembrane region" description="Helical" evidence="1">
    <location>
        <begin position="32"/>
        <end position="50"/>
    </location>
</feature>
<accession>A0AA37HI24</accession>
<feature type="transmembrane region" description="Helical" evidence="1">
    <location>
        <begin position="298"/>
        <end position="318"/>
    </location>
</feature>
<evidence type="ECO:0000256" key="1">
    <source>
        <dbReference type="SAM" id="Phobius"/>
    </source>
</evidence>
<keyword evidence="4" id="KW-1185">Reference proteome</keyword>
<comment type="caution">
    <text evidence="3">The sequence shown here is derived from an EMBL/GenBank/DDBJ whole genome shotgun (WGS) entry which is preliminary data.</text>
</comment>
<feature type="domain" description="Inositolphosphotransferase Aur1/Ipt1" evidence="2">
    <location>
        <begin position="122"/>
        <end position="307"/>
    </location>
</feature>
<keyword evidence="1" id="KW-0812">Transmembrane</keyword>
<dbReference type="GO" id="GO:0016020">
    <property type="term" value="C:membrane"/>
    <property type="evidence" value="ECO:0007669"/>
    <property type="project" value="UniProtKB-SubCell"/>
</dbReference>
<feature type="transmembrane region" description="Helical" evidence="1">
    <location>
        <begin position="247"/>
        <end position="267"/>
    </location>
</feature>
<evidence type="ECO:0000259" key="2">
    <source>
        <dbReference type="Pfam" id="PF14378"/>
    </source>
</evidence>
<sequence>MRLQHVDQLRALASTAPHIRAVLSPLAAPHPALWAFVGAVAVIDAVWLRIAGIALAPLGFTLLAALTLALLLAAVFWSRATSHPTLRAMALSSACLISVTGSVGVLHYLSATLAFPLVDPMIVHVESVLGFDWRAHTAYLEGHPHLSRMLALSYHSSGPQIALVVIVLASTRRISRLWAFVRLFSVALACVVVLSAVLPAVGPYVFYAVDPSTPNGLETIGALWHLEPLINLRSSTMQVIALSEMRGLATFPSFHVSLALITAWALASVRYLGLVILSLNMAVIVATLSAGGHYLPDVLGGATIGLMLLMPRIAAWHIRTYTAFTRASANSRTDFIYIPRARFSLMTRRPERATSPHTRSSHGAGLARYSTGISEAKQIQS</sequence>
<name>A0AA37HI24_9HYPH</name>
<dbReference type="Proteomes" id="UP001055286">
    <property type="component" value="Unassembled WGS sequence"/>
</dbReference>
<feature type="transmembrane region" description="Helical" evidence="1">
    <location>
        <begin position="89"/>
        <end position="109"/>
    </location>
</feature>
<dbReference type="InterPro" id="IPR026841">
    <property type="entry name" value="Aur1/Ipt1"/>
</dbReference>
<evidence type="ECO:0000313" key="3">
    <source>
        <dbReference type="EMBL" id="GJD65535.1"/>
    </source>
</evidence>
<feature type="transmembrane region" description="Helical" evidence="1">
    <location>
        <begin position="274"/>
        <end position="292"/>
    </location>
</feature>
<dbReference type="Pfam" id="PF14378">
    <property type="entry name" value="PAP2_3"/>
    <property type="match status" value="1"/>
</dbReference>
<dbReference type="AlphaFoldDB" id="A0AA37HI24"/>
<organism evidence="3 4">
    <name type="scientific">Methylobacterium frigidaeris</name>
    <dbReference type="NCBI Taxonomy" id="2038277"/>
    <lineage>
        <taxon>Bacteria</taxon>
        <taxon>Pseudomonadati</taxon>
        <taxon>Pseudomonadota</taxon>
        <taxon>Alphaproteobacteria</taxon>
        <taxon>Hyphomicrobiales</taxon>
        <taxon>Methylobacteriaceae</taxon>
        <taxon>Methylobacterium</taxon>
    </lineage>
</organism>
<keyword evidence="1" id="KW-0472">Membrane</keyword>
<reference evidence="3" key="1">
    <citation type="journal article" date="2016" name="Front. Microbiol.">
        <title>Genome Sequence of the Piezophilic, Mesophilic Sulfate-Reducing Bacterium Desulfovibrio indicus J2T.</title>
        <authorList>
            <person name="Cao J."/>
            <person name="Maignien L."/>
            <person name="Shao Z."/>
            <person name="Alain K."/>
            <person name="Jebbar M."/>
        </authorList>
    </citation>
    <scope>NUCLEOTIDE SEQUENCE</scope>
    <source>
        <strain evidence="3">JCM 32048</strain>
    </source>
</reference>
<feature type="transmembrane region" description="Helical" evidence="1">
    <location>
        <begin position="183"/>
        <end position="207"/>
    </location>
</feature>
<feature type="transmembrane region" description="Helical" evidence="1">
    <location>
        <begin position="56"/>
        <end position="77"/>
    </location>
</feature>
<protein>
    <recommendedName>
        <fullName evidence="2">Inositolphosphotransferase Aur1/Ipt1 domain-containing protein</fullName>
    </recommendedName>
</protein>
<reference evidence="3" key="2">
    <citation type="submission" date="2021-08" db="EMBL/GenBank/DDBJ databases">
        <authorList>
            <person name="Tani A."/>
            <person name="Ola A."/>
            <person name="Ogura Y."/>
            <person name="Katsura K."/>
            <person name="Hayashi T."/>
        </authorList>
    </citation>
    <scope>NUCLEOTIDE SEQUENCE</scope>
    <source>
        <strain evidence="3">JCM 32048</strain>
    </source>
</reference>